<reference evidence="2" key="3">
    <citation type="submission" date="2015-04" db="UniProtKB">
        <authorList>
            <consortium name="EnsemblPlants"/>
        </authorList>
    </citation>
    <scope>IDENTIFICATION</scope>
    <source>
        <strain evidence="2">cv. Jemalong A17</strain>
    </source>
</reference>
<sequence length="57" mass="6764">MKGLRLKRKVSLNILLYNCSFGCVVEMRNARLLPKFKIDKMEEILIGSYRVCIFWIL</sequence>
<dbReference type="EnsemblPlants" id="AES77775">
    <property type="protein sequence ID" value="AES77775"/>
    <property type="gene ID" value="MTR_7g017080"/>
</dbReference>
<keyword evidence="3" id="KW-1185">Reference proteome</keyword>
<proteinExistence type="predicted"/>
<name>G7KR52_MEDTR</name>
<accession>G7KR52</accession>
<dbReference type="PaxDb" id="3880-AES77775"/>
<dbReference type="EMBL" id="CM001223">
    <property type="protein sequence ID" value="AES77775.1"/>
    <property type="molecule type" value="Genomic_DNA"/>
</dbReference>
<evidence type="ECO:0000313" key="1">
    <source>
        <dbReference type="EMBL" id="AES77775.1"/>
    </source>
</evidence>
<gene>
    <name evidence="1" type="ordered locus">MTR_7g017080</name>
</gene>
<evidence type="ECO:0000313" key="3">
    <source>
        <dbReference type="Proteomes" id="UP000002051"/>
    </source>
</evidence>
<protein>
    <submittedName>
        <fullName evidence="1 2">Uncharacterized protein</fullName>
    </submittedName>
</protein>
<dbReference type="HOGENOM" id="CLU_2999520_0_0_1"/>
<reference evidence="1 3" key="1">
    <citation type="journal article" date="2011" name="Nature">
        <title>The Medicago genome provides insight into the evolution of rhizobial symbioses.</title>
        <authorList>
            <person name="Young N.D."/>
            <person name="Debelle F."/>
            <person name="Oldroyd G.E."/>
            <person name="Geurts R."/>
            <person name="Cannon S.B."/>
            <person name="Udvardi M.K."/>
            <person name="Benedito V.A."/>
            <person name="Mayer K.F."/>
            <person name="Gouzy J."/>
            <person name="Schoof H."/>
            <person name="Van de Peer Y."/>
            <person name="Proost S."/>
            <person name="Cook D.R."/>
            <person name="Meyers B.C."/>
            <person name="Spannagl M."/>
            <person name="Cheung F."/>
            <person name="De Mita S."/>
            <person name="Krishnakumar V."/>
            <person name="Gundlach H."/>
            <person name="Zhou S."/>
            <person name="Mudge J."/>
            <person name="Bharti A.K."/>
            <person name="Murray J.D."/>
            <person name="Naoumkina M.A."/>
            <person name="Rosen B."/>
            <person name="Silverstein K.A."/>
            <person name="Tang H."/>
            <person name="Rombauts S."/>
            <person name="Zhao P.X."/>
            <person name="Zhou P."/>
            <person name="Barbe V."/>
            <person name="Bardou P."/>
            <person name="Bechner M."/>
            <person name="Bellec A."/>
            <person name="Berger A."/>
            <person name="Berges H."/>
            <person name="Bidwell S."/>
            <person name="Bisseling T."/>
            <person name="Choisne N."/>
            <person name="Couloux A."/>
            <person name="Denny R."/>
            <person name="Deshpande S."/>
            <person name="Dai X."/>
            <person name="Doyle J.J."/>
            <person name="Dudez A.M."/>
            <person name="Farmer A.D."/>
            <person name="Fouteau S."/>
            <person name="Franken C."/>
            <person name="Gibelin C."/>
            <person name="Gish J."/>
            <person name="Goldstein S."/>
            <person name="Gonzalez A.J."/>
            <person name="Green P.J."/>
            <person name="Hallab A."/>
            <person name="Hartog M."/>
            <person name="Hua A."/>
            <person name="Humphray S.J."/>
            <person name="Jeong D.H."/>
            <person name="Jing Y."/>
            <person name="Jocker A."/>
            <person name="Kenton S.M."/>
            <person name="Kim D.J."/>
            <person name="Klee K."/>
            <person name="Lai H."/>
            <person name="Lang C."/>
            <person name="Lin S."/>
            <person name="Macmil S.L."/>
            <person name="Magdelenat G."/>
            <person name="Matthews L."/>
            <person name="McCorrison J."/>
            <person name="Monaghan E.L."/>
            <person name="Mun J.H."/>
            <person name="Najar F.Z."/>
            <person name="Nicholson C."/>
            <person name="Noirot C."/>
            <person name="O'Bleness M."/>
            <person name="Paule C.R."/>
            <person name="Poulain J."/>
            <person name="Prion F."/>
            <person name="Qin B."/>
            <person name="Qu C."/>
            <person name="Retzel E.F."/>
            <person name="Riddle C."/>
            <person name="Sallet E."/>
            <person name="Samain S."/>
            <person name="Samson N."/>
            <person name="Sanders I."/>
            <person name="Saurat O."/>
            <person name="Scarpelli C."/>
            <person name="Schiex T."/>
            <person name="Segurens B."/>
            <person name="Severin A.J."/>
            <person name="Sherrier D.J."/>
            <person name="Shi R."/>
            <person name="Sims S."/>
            <person name="Singer S.R."/>
            <person name="Sinharoy S."/>
            <person name="Sterck L."/>
            <person name="Viollet A."/>
            <person name="Wang B.B."/>
            <person name="Wang K."/>
            <person name="Wang M."/>
            <person name="Wang X."/>
            <person name="Warfsmann J."/>
            <person name="Weissenbach J."/>
            <person name="White D.D."/>
            <person name="White J.D."/>
            <person name="Wiley G.B."/>
            <person name="Wincker P."/>
            <person name="Xing Y."/>
            <person name="Yang L."/>
            <person name="Yao Z."/>
            <person name="Ying F."/>
            <person name="Zhai J."/>
            <person name="Zhou L."/>
            <person name="Zuber A."/>
            <person name="Denarie J."/>
            <person name="Dixon R.A."/>
            <person name="May G.D."/>
            <person name="Schwartz D.C."/>
            <person name="Rogers J."/>
            <person name="Quetier F."/>
            <person name="Town C.D."/>
            <person name="Roe B.A."/>
        </authorList>
    </citation>
    <scope>NUCLEOTIDE SEQUENCE [LARGE SCALE GENOMIC DNA]</scope>
    <source>
        <strain evidence="1">A17</strain>
        <strain evidence="2 3">cv. Jemalong A17</strain>
    </source>
</reference>
<organism evidence="1 3">
    <name type="scientific">Medicago truncatula</name>
    <name type="common">Barrel medic</name>
    <name type="synonym">Medicago tribuloides</name>
    <dbReference type="NCBI Taxonomy" id="3880"/>
    <lineage>
        <taxon>Eukaryota</taxon>
        <taxon>Viridiplantae</taxon>
        <taxon>Streptophyta</taxon>
        <taxon>Embryophyta</taxon>
        <taxon>Tracheophyta</taxon>
        <taxon>Spermatophyta</taxon>
        <taxon>Magnoliopsida</taxon>
        <taxon>eudicotyledons</taxon>
        <taxon>Gunneridae</taxon>
        <taxon>Pentapetalae</taxon>
        <taxon>rosids</taxon>
        <taxon>fabids</taxon>
        <taxon>Fabales</taxon>
        <taxon>Fabaceae</taxon>
        <taxon>Papilionoideae</taxon>
        <taxon>50 kb inversion clade</taxon>
        <taxon>NPAAA clade</taxon>
        <taxon>Hologalegina</taxon>
        <taxon>IRL clade</taxon>
        <taxon>Trifolieae</taxon>
        <taxon>Medicago</taxon>
    </lineage>
</organism>
<evidence type="ECO:0000313" key="2">
    <source>
        <dbReference type="EnsemblPlants" id="AES77775"/>
    </source>
</evidence>
<dbReference type="AlphaFoldDB" id="G7KR52"/>
<reference evidence="1 3" key="2">
    <citation type="journal article" date="2014" name="BMC Genomics">
        <title>An improved genome release (version Mt4.0) for the model legume Medicago truncatula.</title>
        <authorList>
            <person name="Tang H."/>
            <person name="Krishnakumar V."/>
            <person name="Bidwell S."/>
            <person name="Rosen B."/>
            <person name="Chan A."/>
            <person name="Zhou S."/>
            <person name="Gentzbittel L."/>
            <person name="Childs K.L."/>
            <person name="Yandell M."/>
            <person name="Gundlach H."/>
            <person name="Mayer K.F."/>
            <person name="Schwartz D.C."/>
            <person name="Town C.D."/>
        </authorList>
    </citation>
    <scope>GENOME REANNOTATION</scope>
    <source>
        <strain evidence="2 3">cv. Jemalong A17</strain>
    </source>
</reference>
<dbReference type="Proteomes" id="UP000002051">
    <property type="component" value="Unassembled WGS sequence"/>
</dbReference>